<organism evidence="2 3">
    <name type="scientific">Sciurus carolinensis</name>
    <name type="common">Eastern gray squirrel</name>
    <dbReference type="NCBI Taxonomy" id="30640"/>
    <lineage>
        <taxon>Eukaryota</taxon>
        <taxon>Metazoa</taxon>
        <taxon>Chordata</taxon>
        <taxon>Craniata</taxon>
        <taxon>Vertebrata</taxon>
        <taxon>Euteleostomi</taxon>
        <taxon>Mammalia</taxon>
        <taxon>Eutheria</taxon>
        <taxon>Euarchontoglires</taxon>
        <taxon>Glires</taxon>
        <taxon>Rodentia</taxon>
        <taxon>Sciuromorpha</taxon>
        <taxon>Sciuridae</taxon>
        <taxon>Sciurinae</taxon>
        <taxon>Sciurini</taxon>
        <taxon>Sciurus</taxon>
    </lineage>
</organism>
<accession>A0AA41NGL4</accession>
<protein>
    <submittedName>
        <fullName evidence="2">DNA excision repair protein ERCC-6-like</fullName>
    </submittedName>
</protein>
<sequence length="188" mass="21117">MSRIQKLQEALEELAEREDDEFTHVCNSGLMLYGEWHNELFEHQKEGVAFLWSRFDSSSETDGAKGDLEEEESDEASEHTEEGPSREMLSLEHKFIGLTVSKPLDSSSQTSIGVPKPLSDEVLVDSPQDKSVEAADDYENLVTRGKELKGCGKIQETLNYFVKALDIKSADPKVMLMTLGLYKQLNNT</sequence>
<proteinExistence type="predicted"/>
<dbReference type="AlphaFoldDB" id="A0AA41NGL4"/>
<comment type="caution">
    <text evidence="2">The sequence shown here is derived from an EMBL/GenBank/DDBJ whole genome shotgun (WGS) entry which is preliminary data.</text>
</comment>
<gene>
    <name evidence="2" type="ORF">SUZIE_205845</name>
</gene>
<keyword evidence="3" id="KW-1185">Reference proteome</keyword>
<evidence type="ECO:0000313" key="2">
    <source>
        <dbReference type="EMBL" id="MBZ3890015.1"/>
    </source>
</evidence>
<feature type="region of interest" description="Disordered" evidence="1">
    <location>
        <begin position="59"/>
        <end position="88"/>
    </location>
</feature>
<dbReference type="Proteomes" id="UP001166674">
    <property type="component" value="Unassembled WGS sequence"/>
</dbReference>
<feature type="compositionally biased region" description="Basic and acidic residues" evidence="1">
    <location>
        <begin position="76"/>
        <end position="88"/>
    </location>
</feature>
<dbReference type="EMBL" id="JAATJV010436052">
    <property type="protein sequence ID" value="MBZ3890015.1"/>
    <property type="molecule type" value="Genomic_DNA"/>
</dbReference>
<reference evidence="2" key="1">
    <citation type="submission" date="2020-03" db="EMBL/GenBank/DDBJ databases">
        <title>Studies in the Genomics of Life Span.</title>
        <authorList>
            <person name="Glass D."/>
        </authorList>
    </citation>
    <scope>NUCLEOTIDE SEQUENCE</scope>
    <source>
        <strain evidence="2">SUZIE</strain>
        <tissue evidence="2">Muscle</tissue>
    </source>
</reference>
<evidence type="ECO:0000313" key="3">
    <source>
        <dbReference type="Proteomes" id="UP001166674"/>
    </source>
</evidence>
<evidence type="ECO:0000256" key="1">
    <source>
        <dbReference type="SAM" id="MobiDB-lite"/>
    </source>
</evidence>
<name>A0AA41NGL4_SCICA</name>